<dbReference type="Proteomes" id="UP000286288">
    <property type="component" value="Unassembled WGS sequence"/>
</dbReference>
<comment type="similarity">
    <text evidence="1">Belongs to the ROK (NagC/XylR) family.</text>
</comment>
<evidence type="ECO:0000313" key="2">
    <source>
        <dbReference type="EMBL" id="RHK04332.1"/>
    </source>
</evidence>
<proteinExistence type="inferred from homology"/>
<dbReference type="Gene3D" id="3.30.420.40">
    <property type="match status" value="2"/>
</dbReference>
<organism evidence="2 3">
    <name type="scientific">Enterococcus casseliflavus</name>
    <name type="common">Enterococcus flavescens</name>
    <dbReference type="NCBI Taxonomy" id="37734"/>
    <lineage>
        <taxon>Bacteria</taxon>
        <taxon>Bacillati</taxon>
        <taxon>Bacillota</taxon>
        <taxon>Bacilli</taxon>
        <taxon>Lactobacillales</taxon>
        <taxon>Enterococcaceae</taxon>
        <taxon>Enterococcus</taxon>
    </lineage>
</organism>
<gene>
    <name evidence="2" type="ORF">DW084_16220</name>
</gene>
<accession>A0A415ENU6</accession>
<dbReference type="AlphaFoldDB" id="A0A415ENU6"/>
<evidence type="ECO:0000256" key="1">
    <source>
        <dbReference type="ARBA" id="ARBA00006479"/>
    </source>
</evidence>
<dbReference type="PANTHER" id="PTHR18964:SF170">
    <property type="entry name" value="SUGAR KINASE"/>
    <property type="match status" value="1"/>
</dbReference>
<comment type="caution">
    <text evidence="2">The sequence shown here is derived from an EMBL/GenBank/DDBJ whole genome shotgun (WGS) entry which is preliminary data.</text>
</comment>
<dbReference type="PANTHER" id="PTHR18964">
    <property type="entry name" value="ROK (REPRESSOR, ORF, KINASE) FAMILY"/>
    <property type="match status" value="1"/>
</dbReference>
<protein>
    <submittedName>
        <fullName evidence="2">ROK family protein</fullName>
    </submittedName>
</protein>
<sequence length="304" mass="33693">MNYLVYDIGGSYIKYCLMTGDREILVKGKVKTPLEEKACFLEVVEEIFQQFEGQVDGIAISMPGKIDVYNGYAHSAGVLTFLEQTNIVDVFHTFTDLPISVENDGKCAALAESWVGALEHTDHGIVLVFGTGVGGGLIINNRLHRGYSGIAGEFSFIQQTDACQQPAVYFGAAASVLSLVSEAERVKGVEKGSLSGELLFQLIEEGDKELQRVLENYCDTIALHLFNLQYIFDPETFAIGGGISEQKRFIQEIQKSIDRLKEKHTYQLAVPKIVPCKFRNDANLIGALMNHHLNKVKKIKQNLL</sequence>
<dbReference type="CDD" id="cd24152">
    <property type="entry name" value="ASKHA_NBD_ROK-like"/>
    <property type="match status" value="1"/>
</dbReference>
<dbReference type="InterPro" id="IPR043129">
    <property type="entry name" value="ATPase_NBD"/>
</dbReference>
<dbReference type="Pfam" id="PF00480">
    <property type="entry name" value="ROK"/>
    <property type="match status" value="1"/>
</dbReference>
<dbReference type="EMBL" id="QRMZ01000028">
    <property type="protein sequence ID" value="RHK04332.1"/>
    <property type="molecule type" value="Genomic_DNA"/>
</dbReference>
<dbReference type="SUPFAM" id="SSF53067">
    <property type="entry name" value="Actin-like ATPase domain"/>
    <property type="match status" value="1"/>
</dbReference>
<evidence type="ECO:0000313" key="3">
    <source>
        <dbReference type="Proteomes" id="UP000286288"/>
    </source>
</evidence>
<reference evidence="2 3" key="1">
    <citation type="submission" date="2018-08" db="EMBL/GenBank/DDBJ databases">
        <title>A genome reference for cultivated species of the human gut microbiota.</title>
        <authorList>
            <person name="Zou Y."/>
            <person name="Xue W."/>
            <person name="Luo G."/>
        </authorList>
    </citation>
    <scope>NUCLEOTIDE SEQUENCE [LARGE SCALE GENOMIC DNA]</scope>
    <source>
        <strain evidence="2 3">AF48-16</strain>
    </source>
</reference>
<dbReference type="InterPro" id="IPR000600">
    <property type="entry name" value="ROK"/>
</dbReference>
<name>A0A415ENU6_ENTCA</name>